<dbReference type="RefSeq" id="WP_144331966.1">
    <property type="nucleotide sequence ID" value="NZ_VLPL01000002.1"/>
</dbReference>
<name>A0A556N306_9FLAO</name>
<keyword evidence="2" id="KW-1185">Reference proteome</keyword>
<proteinExistence type="predicted"/>
<evidence type="ECO:0000313" key="2">
    <source>
        <dbReference type="Proteomes" id="UP000316008"/>
    </source>
</evidence>
<dbReference type="OrthoDB" id="1467787at2"/>
<accession>A0A556N306</accession>
<organism evidence="1 2">
    <name type="scientific">Fluviicola chungangensis</name>
    <dbReference type="NCBI Taxonomy" id="2597671"/>
    <lineage>
        <taxon>Bacteria</taxon>
        <taxon>Pseudomonadati</taxon>
        <taxon>Bacteroidota</taxon>
        <taxon>Flavobacteriia</taxon>
        <taxon>Flavobacteriales</taxon>
        <taxon>Crocinitomicaceae</taxon>
        <taxon>Fluviicola</taxon>
    </lineage>
</organism>
<dbReference type="AlphaFoldDB" id="A0A556N306"/>
<gene>
    <name evidence="1" type="ORF">FO442_04530</name>
</gene>
<evidence type="ECO:0000313" key="1">
    <source>
        <dbReference type="EMBL" id="TSJ46429.1"/>
    </source>
</evidence>
<protein>
    <submittedName>
        <fullName evidence="1">Uncharacterized protein</fullName>
    </submittedName>
</protein>
<sequence>MRYEKFSGRAVIILGMLLSIFSCKKLDKNNPIEFKIKAHIPYSGEAISGVKYTIKEYKSKTGPSSFGDVEYTDFVVEGMTDTYGNATVSFAPKKNMKYHYDITFDYSGLQFANYSGSYSLIKAPNYVPLMRDDQPDFEIRALPLCGMQFKIENVNCFDSNDKMRYKVYHLEEEPNQQLQYVPYSNYFNGCGSPINYTNNTVLSGHQIYQIEVTRNNQVTTYIDTFFLQPGVMNEVFIEY</sequence>
<dbReference type="Proteomes" id="UP000316008">
    <property type="component" value="Unassembled WGS sequence"/>
</dbReference>
<comment type="caution">
    <text evidence="1">The sequence shown here is derived from an EMBL/GenBank/DDBJ whole genome shotgun (WGS) entry which is preliminary data.</text>
</comment>
<dbReference type="EMBL" id="VLPL01000002">
    <property type="protein sequence ID" value="TSJ46429.1"/>
    <property type="molecule type" value="Genomic_DNA"/>
</dbReference>
<reference evidence="1 2" key="1">
    <citation type="submission" date="2019-07" db="EMBL/GenBank/DDBJ databases">
        <authorList>
            <person name="Huq M.A."/>
        </authorList>
    </citation>
    <scope>NUCLEOTIDE SEQUENCE [LARGE SCALE GENOMIC DNA]</scope>
    <source>
        <strain evidence="1 2">MAH-3</strain>
    </source>
</reference>
<dbReference type="PROSITE" id="PS51257">
    <property type="entry name" value="PROKAR_LIPOPROTEIN"/>
    <property type="match status" value="1"/>
</dbReference>